<dbReference type="Pfam" id="PF18962">
    <property type="entry name" value="Por_Secre_tail"/>
    <property type="match status" value="1"/>
</dbReference>
<evidence type="ECO:0000256" key="3">
    <source>
        <dbReference type="ARBA" id="ARBA00022729"/>
    </source>
</evidence>
<dbReference type="InterPro" id="IPR021720">
    <property type="entry name" value="Malectin_dom"/>
</dbReference>
<evidence type="ECO:0000256" key="2">
    <source>
        <dbReference type="ARBA" id="ARBA00022525"/>
    </source>
</evidence>
<dbReference type="InterPro" id="IPR008979">
    <property type="entry name" value="Galactose-bd-like_sf"/>
</dbReference>
<dbReference type="InterPro" id="IPR055372">
    <property type="entry name" value="CBM96"/>
</dbReference>
<feature type="domain" description="Secretion system C-terminal sorting" evidence="5">
    <location>
        <begin position="1023"/>
        <end position="1101"/>
    </location>
</feature>
<keyword evidence="2" id="KW-0964">Secreted</keyword>
<dbReference type="InterPro" id="IPR013783">
    <property type="entry name" value="Ig-like_fold"/>
</dbReference>
<protein>
    <submittedName>
        <fullName evidence="7">DNRLRE domain-containing protein</fullName>
    </submittedName>
</protein>
<dbReference type="InterPro" id="IPR015919">
    <property type="entry name" value="Cadherin-like_sf"/>
</dbReference>
<feature type="domain" description="Malectin" evidence="4">
    <location>
        <begin position="670"/>
        <end position="817"/>
    </location>
</feature>
<dbReference type="Gene3D" id="2.60.120.430">
    <property type="entry name" value="Galactose-binding lectin"/>
    <property type="match status" value="1"/>
</dbReference>
<dbReference type="PANTHER" id="PTHR42754">
    <property type="entry name" value="ENDOGLUCANASE"/>
    <property type="match status" value="1"/>
</dbReference>
<dbReference type="PANTHER" id="PTHR42754:SF1">
    <property type="entry name" value="LIPOPROTEIN"/>
    <property type="match status" value="1"/>
</dbReference>
<name>A0ABX7I5K9_9BACT</name>
<evidence type="ECO:0000259" key="5">
    <source>
        <dbReference type="Pfam" id="PF18962"/>
    </source>
</evidence>
<dbReference type="Pfam" id="PF05345">
    <property type="entry name" value="He_PIG"/>
    <property type="match status" value="1"/>
</dbReference>
<dbReference type="Proteomes" id="UP000612680">
    <property type="component" value="Chromosome"/>
</dbReference>
<dbReference type="EMBL" id="CP056775">
    <property type="protein sequence ID" value="QRR00777.1"/>
    <property type="molecule type" value="Genomic_DNA"/>
</dbReference>
<dbReference type="Pfam" id="PF11721">
    <property type="entry name" value="Malectin"/>
    <property type="match status" value="1"/>
</dbReference>
<keyword evidence="3" id="KW-0732">Signal</keyword>
<accession>A0ABX7I5K9</accession>
<reference evidence="7 8" key="1">
    <citation type="submission" date="2020-06" db="EMBL/GenBank/DDBJ databases">
        <title>Dyadobacter sandarakinus sp. nov., isolated from the soil of the Arctic Yellow River Station.</title>
        <authorList>
            <person name="Zhang Y."/>
            <person name="Peng F."/>
        </authorList>
    </citation>
    <scope>NUCLEOTIDE SEQUENCE [LARGE SCALE GENOMIC DNA]</scope>
    <source>
        <strain evidence="7 8">Q3-56</strain>
    </source>
</reference>
<dbReference type="NCBIfam" id="NF033679">
    <property type="entry name" value="DNRLRE_dom"/>
    <property type="match status" value="1"/>
</dbReference>
<evidence type="ECO:0000259" key="4">
    <source>
        <dbReference type="Pfam" id="PF11721"/>
    </source>
</evidence>
<feature type="domain" description="Carbohydrate-binding module family 96" evidence="6">
    <location>
        <begin position="832"/>
        <end position="994"/>
    </location>
</feature>
<gene>
    <name evidence="7" type="ORF">HWI92_07580</name>
</gene>
<evidence type="ECO:0000256" key="1">
    <source>
        <dbReference type="ARBA" id="ARBA00004613"/>
    </source>
</evidence>
<proteinExistence type="predicted"/>
<organism evidence="7 8">
    <name type="scientific">Dyadobacter sandarakinus</name>
    <dbReference type="NCBI Taxonomy" id="2747268"/>
    <lineage>
        <taxon>Bacteria</taxon>
        <taxon>Pseudomonadati</taxon>
        <taxon>Bacteroidota</taxon>
        <taxon>Cytophagia</taxon>
        <taxon>Cytophagales</taxon>
        <taxon>Spirosomataceae</taxon>
        <taxon>Dyadobacter</taxon>
    </lineage>
</organism>
<dbReference type="SUPFAM" id="SSF49313">
    <property type="entry name" value="Cadherin-like"/>
    <property type="match status" value="1"/>
</dbReference>
<dbReference type="Gene3D" id="2.60.40.10">
    <property type="entry name" value="Immunoglobulins"/>
    <property type="match status" value="1"/>
</dbReference>
<evidence type="ECO:0000313" key="7">
    <source>
        <dbReference type="EMBL" id="QRR00777.1"/>
    </source>
</evidence>
<evidence type="ECO:0000313" key="8">
    <source>
        <dbReference type="Proteomes" id="UP000612680"/>
    </source>
</evidence>
<dbReference type="RefSeq" id="WP_204662336.1">
    <property type="nucleotide sequence ID" value="NZ_CP056775.1"/>
</dbReference>
<dbReference type="SUPFAM" id="SSF49785">
    <property type="entry name" value="Galactose-binding domain-like"/>
    <property type="match status" value="1"/>
</dbReference>
<evidence type="ECO:0000259" key="6">
    <source>
        <dbReference type="Pfam" id="PF24517"/>
    </source>
</evidence>
<keyword evidence="8" id="KW-1185">Reference proteome</keyword>
<dbReference type="InterPro" id="IPR011047">
    <property type="entry name" value="Quinoprotein_ADH-like_sf"/>
</dbReference>
<dbReference type="NCBIfam" id="TIGR04183">
    <property type="entry name" value="Por_Secre_tail"/>
    <property type="match status" value="1"/>
</dbReference>
<dbReference type="SUPFAM" id="SSF50998">
    <property type="entry name" value="Quinoprotein alcohol dehydrogenase-like"/>
    <property type="match status" value="1"/>
</dbReference>
<dbReference type="InterPro" id="IPR026444">
    <property type="entry name" value="Secre_tail"/>
</dbReference>
<comment type="subcellular location">
    <subcellularLocation>
        <location evidence="1">Secreted</location>
    </subcellularLocation>
</comment>
<sequence length="1103" mass="118951">MRTTFIHHPLQSIQRLALVCILLFLSPATLLFAQPGIEWDKKYGGNMAERLATMIATPDGGYILAGNSNSGISGEKSQPNRGPAAQTPYTFGDYWIVKIGADGSKQWDRTLGGDSQDQLTTIITTSDGGYLAGGTSWSNVSGEKSQDAWNDQASDGNKRKDYWIVKLAADGTKQWDKTIGGTVTDDLKSMAQTSDGGYILAGNSNSSNSGDKSQRSKGLTDFWVVKITADGTKEWDKAIGGSLQERVASVKQTADGGYILAGTSSSPVSTSKSAERRGNADYWLVKLSSDGTKQWDKAYGGSNIDECTAVTVTADGGYLLGGTSSSLKSGEKSENSRRGSYDYWIVKVTSDGTFQWDKTIGGYEAEYLKSVTQAADGGYILAGYSESGAGVDKTQPKKGLSDYWVVKVTSDGTKIWDKTLGTSVSDYLSCVLQTPDGGYLVAGDTDTGIASGDKTQDNNGAQDFWLVKLTPEGSDRKLMFSNQTLTFEATRNNPLPPPQTVTLTGNAGAPVVSLGVREGSNWLVVPDPGTGPLQFGLSASGIVWNATSETLVTASAPGYERAILQVTLHAREATTRFRLENVADRSLLVDQPISLEISGNAGPGQTVTYSLTDSPAGAMINPSTGLFEWTPNMAGTYTFNIKGVTSGPPVLSDEQAMTVTVSERSDIETIRINAAGPDLNTADGRSFIADNYYDGSIRVSTVPEGDIAETSDDELYRTGRCSPYFDYRIPVRNGNYRVVLHFAETWFGVAGRGPAGVGKRRFHVDIEGQRRLTNYDIFARAGGPMRAIQETTPVTVTDNVININFLSGAADMPRIAAIEVILVERLARIELPLLADAYVNDGKFANTNFGSDPGLIVKTGVGNDVLRNSYLKFGLGDFPDITLAKLGMYGGNVEYQKSDYVTLSVFGLQNDSWTENGITWNNAPAQTSQPIGSTNISSSYDSNNYYETDVTGFVRAEQAGDKVATFMLRDIRSTNQKLTFESKEGRYRPQLVIYTNAPYALTARIGSEIPVLSSHIDVKKTAVYPNPAQKSFTLEIGNKHDSNLSAELIDVSGKSMRLHLPKDIIPGSKAEIDLTPLGVKPGIYLINVRSTIFTETHKLLIIQ</sequence>
<dbReference type="Pfam" id="PF24517">
    <property type="entry name" value="CBM96"/>
    <property type="match status" value="1"/>
</dbReference>